<reference evidence="2" key="2">
    <citation type="journal article" date="2014" name="ISME J.">
        <title>Microbial stratification in low pH oxic and suboxic macroscopic growths along an acid mine drainage.</title>
        <authorList>
            <person name="Mendez-Garcia C."/>
            <person name="Mesa V."/>
            <person name="Sprenger R.R."/>
            <person name="Richter M."/>
            <person name="Diez M.S."/>
            <person name="Solano J."/>
            <person name="Bargiela R."/>
            <person name="Golyshina O.V."/>
            <person name="Manteca A."/>
            <person name="Ramos J.L."/>
            <person name="Gallego J.R."/>
            <person name="Llorente I."/>
            <person name="Martins Dos Santos V.A."/>
            <person name="Jensen O.N."/>
            <person name="Pelaez A.I."/>
            <person name="Sanchez J."/>
            <person name="Ferrer M."/>
        </authorList>
    </citation>
    <scope>NUCLEOTIDE SEQUENCE</scope>
</reference>
<accession>T1AGJ4</accession>
<evidence type="ECO:0000256" key="1">
    <source>
        <dbReference type="SAM" id="MobiDB-lite"/>
    </source>
</evidence>
<sequence length="121" mass="13294">MLHRAEQVGPGAVLFFQALFLRRHYPPQAYRTCQGILGLLKDYTPERLNAACELAVQMQSGSYRDVQGILKTGADRKTPVSPDPLPALPTHENVRGKEYYDGRNGEEIENSTGSVCDGTGS</sequence>
<dbReference type="AlphaFoldDB" id="T1AGJ4"/>
<gene>
    <name evidence="2" type="ORF">B1A_16574</name>
</gene>
<evidence type="ECO:0000313" key="2">
    <source>
        <dbReference type="EMBL" id="EQD40129.1"/>
    </source>
</evidence>
<feature type="compositionally biased region" description="Basic and acidic residues" evidence="1">
    <location>
        <begin position="92"/>
        <end position="106"/>
    </location>
</feature>
<comment type="caution">
    <text evidence="2">The sequence shown here is derived from an EMBL/GenBank/DDBJ whole genome shotgun (WGS) entry which is preliminary data.</text>
</comment>
<name>T1AGJ4_9ZZZZ</name>
<protein>
    <submittedName>
        <fullName evidence="2">Integrase catalytic region</fullName>
    </submittedName>
</protein>
<organism evidence="2">
    <name type="scientific">mine drainage metagenome</name>
    <dbReference type="NCBI Taxonomy" id="410659"/>
    <lineage>
        <taxon>unclassified sequences</taxon>
        <taxon>metagenomes</taxon>
        <taxon>ecological metagenomes</taxon>
    </lineage>
</organism>
<feature type="region of interest" description="Disordered" evidence="1">
    <location>
        <begin position="73"/>
        <end position="121"/>
    </location>
</feature>
<proteinExistence type="predicted"/>
<dbReference type="EMBL" id="AUZX01012184">
    <property type="protein sequence ID" value="EQD40129.1"/>
    <property type="molecule type" value="Genomic_DNA"/>
</dbReference>
<reference evidence="2" key="1">
    <citation type="submission" date="2013-08" db="EMBL/GenBank/DDBJ databases">
        <authorList>
            <person name="Mendez C."/>
            <person name="Richter M."/>
            <person name="Ferrer M."/>
            <person name="Sanchez J."/>
        </authorList>
    </citation>
    <scope>NUCLEOTIDE SEQUENCE</scope>
</reference>